<proteinExistence type="predicted"/>
<name>A0ABV6ULF0_9ACTN</name>
<keyword evidence="1" id="KW-1133">Transmembrane helix</keyword>
<protein>
    <submittedName>
        <fullName evidence="2">DUF6082 family protein</fullName>
    </submittedName>
</protein>
<keyword evidence="3" id="KW-1185">Reference proteome</keyword>
<dbReference type="InterPro" id="IPR045728">
    <property type="entry name" value="DUF6082"/>
</dbReference>
<organism evidence="2 3">
    <name type="scientific">Streptacidiphilus cavernicola</name>
    <dbReference type="NCBI Taxonomy" id="3342716"/>
    <lineage>
        <taxon>Bacteria</taxon>
        <taxon>Bacillati</taxon>
        <taxon>Actinomycetota</taxon>
        <taxon>Actinomycetes</taxon>
        <taxon>Kitasatosporales</taxon>
        <taxon>Streptomycetaceae</taxon>
        <taxon>Streptacidiphilus</taxon>
    </lineage>
</organism>
<evidence type="ECO:0000256" key="1">
    <source>
        <dbReference type="SAM" id="Phobius"/>
    </source>
</evidence>
<keyword evidence="1" id="KW-0472">Membrane</keyword>
<dbReference type="RefSeq" id="WP_157624198.1">
    <property type="nucleotide sequence ID" value="NZ_JBHEZZ010000005.1"/>
</dbReference>
<sequence length="216" mass="24269">MGSIVLIGTVSCVGSIALTAVLVRVPGLQTSGSGNAGQAFGAAAACASFFVLFYMARSFRLQADESRLRREEMAEQCEEMRLQRLDAKTGHDYTERLAQASVRGEHVTLMRLALEDQVLADVWPSYGPDIAPDRQRQFCYANLIISFQCMVYSMNYYTDDEVLEALRHLFSSPVIDAFWEHTRPTRARISPYGGKMRKFYELADLAWQSRTDDEAA</sequence>
<dbReference type="Pfam" id="PF19560">
    <property type="entry name" value="DUF6082"/>
    <property type="match status" value="1"/>
</dbReference>
<gene>
    <name evidence="2" type="ORF">ACEZDJ_13140</name>
</gene>
<dbReference type="EMBL" id="JBHEZZ010000005">
    <property type="protein sequence ID" value="MFC1402231.1"/>
    <property type="molecule type" value="Genomic_DNA"/>
</dbReference>
<keyword evidence="1" id="KW-0812">Transmembrane</keyword>
<reference evidence="2 3" key="1">
    <citation type="submission" date="2024-09" db="EMBL/GenBank/DDBJ databases">
        <authorList>
            <person name="Lee S.D."/>
        </authorList>
    </citation>
    <scope>NUCLEOTIDE SEQUENCE [LARGE SCALE GENOMIC DNA]</scope>
    <source>
        <strain evidence="2 3">N1-5</strain>
    </source>
</reference>
<comment type="caution">
    <text evidence="2">The sequence shown here is derived from an EMBL/GenBank/DDBJ whole genome shotgun (WGS) entry which is preliminary data.</text>
</comment>
<evidence type="ECO:0000313" key="2">
    <source>
        <dbReference type="EMBL" id="MFC1402231.1"/>
    </source>
</evidence>
<evidence type="ECO:0000313" key="3">
    <source>
        <dbReference type="Proteomes" id="UP001592528"/>
    </source>
</evidence>
<feature type="transmembrane region" description="Helical" evidence="1">
    <location>
        <begin position="35"/>
        <end position="56"/>
    </location>
</feature>
<dbReference type="Proteomes" id="UP001592528">
    <property type="component" value="Unassembled WGS sequence"/>
</dbReference>
<accession>A0ABV6ULF0</accession>